<accession>A0A4P8IH74</accession>
<sequence>MYQRILNLLNIRGYQKQMTPLGPCYIKEEMGRKKGVFMTYEHKPDGTMYTQEEASLLDEKLKRYIGPNASVLVLILSDKGRSTWTDPDRAFEELYDPVCLILSAAGKDEEQSDTSGGIRFRKLGEYKATAVILAINIFMYLWTLASQEIFNWGALTWMHALQQGEFYRLVTSNFLHNGFDHLFNNMIVFLLVGSRLEPIFGTGRYVALYLGAGISGSIVSAAYYMHTGEMVASVGASGAIFGLIGAMLWILVKNRGYQKEFYGGGVVLMIAGSLYHGFSTMGIDNAAHIGGCIGGFLLAILLYRQDRGK</sequence>
<dbReference type="InterPro" id="IPR022764">
    <property type="entry name" value="Peptidase_S54_rhomboid_dom"/>
</dbReference>
<dbReference type="InterPro" id="IPR050925">
    <property type="entry name" value="Rhomboid_protease_S54"/>
</dbReference>
<feature type="domain" description="Peptidase S54 rhomboid" evidence="8">
    <location>
        <begin position="164"/>
        <end position="304"/>
    </location>
</feature>
<dbReference type="GO" id="GO:0004252">
    <property type="term" value="F:serine-type endopeptidase activity"/>
    <property type="evidence" value="ECO:0007669"/>
    <property type="project" value="InterPro"/>
</dbReference>
<feature type="transmembrane region" description="Helical" evidence="7">
    <location>
        <begin position="128"/>
        <end position="145"/>
    </location>
</feature>
<evidence type="ECO:0000313" key="9">
    <source>
        <dbReference type="EMBL" id="QCP36786.1"/>
    </source>
</evidence>
<evidence type="ECO:0000256" key="5">
    <source>
        <dbReference type="ARBA" id="ARBA00022989"/>
    </source>
</evidence>
<keyword evidence="10" id="KW-1185">Reference proteome</keyword>
<dbReference type="AlphaFoldDB" id="A0A4P8IH74"/>
<proteinExistence type="inferred from homology"/>
<protein>
    <submittedName>
        <fullName evidence="9">Membrane protein, Rhomboid family</fullName>
    </submittedName>
</protein>
<evidence type="ECO:0000256" key="6">
    <source>
        <dbReference type="ARBA" id="ARBA00023136"/>
    </source>
</evidence>
<feature type="transmembrane region" description="Helical" evidence="7">
    <location>
        <begin position="285"/>
        <end position="303"/>
    </location>
</feature>
<keyword evidence="3 7" id="KW-0812">Transmembrane</keyword>
<dbReference type="Pfam" id="PF01694">
    <property type="entry name" value="Rhomboid"/>
    <property type="match status" value="1"/>
</dbReference>
<feature type="transmembrane region" description="Helical" evidence="7">
    <location>
        <begin position="261"/>
        <end position="279"/>
    </location>
</feature>
<organism evidence="9 10">
    <name type="scientific">Anaerostipes rhamnosivorans</name>
    <dbReference type="NCBI Taxonomy" id="1229621"/>
    <lineage>
        <taxon>Bacteria</taxon>
        <taxon>Bacillati</taxon>
        <taxon>Bacillota</taxon>
        <taxon>Clostridia</taxon>
        <taxon>Lachnospirales</taxon>
        <taxon>Lachnospiraceae</taxon>
        <taxon>Anaerostipes</taxon>
    </lineage>
</organism>
<feature type="transmembrane region" description="Helical" evidence="7">
    <location>
        <begin position="174"/>
        <end position="193"/>
    </location>
</feature>
<dbReference type="GO" id="GO:0016020">
    <property type="term" value="C:membrane"/>
    <property type="evidence" value="ECO:0007669"/>
    <property type="project" value="UniProtKB-SubCell"/>
</dbReference>
<evidence type="ECO:0000256" key="3">
    <source>
        <dbReference type="ARBA" id="ARBA00022692"/>
    </source>
</evidence>
<dbReference type="KEGG" id="arf:AR1Y2_3332"/>
<name>A0A4P8IH74_9FIRM</name>
<dbReference type="Gene3D" id="1.20.1540.10">
    <property type="entry name" value="Rhomboid-like"/>
    <property type="match status" value="1"/>
</dbReference>
<keyword evidence="5 7" id="KW-1133">Transmembrane helix</keyword>
<feature type="transmembrane region" description="Helical" evidence="7">
    <location>
        <begin position="231"/>
        <end position="252"/>
    </location>
</feature>
<evidence type="ECO:0000259" key="8">
    <source>
        <dbReference type="Pfam" id="PF01694"/>
    </source>
</evidence>
<feature type="transmembrane region" description="Helical" evidence="7">
    <location>
        <begin position="205"/>
        <end position="225"/>
    </location>
</feature>
<dbReference type="OrthoDB" id="9813074at2"/>
<evidence type="ECO:0000313" key="10">
    <source>
        <dbReference type="Proteomes" id="UP000298653"/>
    </source>
</evidence>
<comment type="subcellular location">
    <subcellularLocation>
        <location evidence="1">Membrane</location>
        <topology evidence="1">Multi-pass membrane protein</topology>
    </subcellularLocation>
</comment>
<gene>
    <name evidence="9" type="ORF">AR1Y2_3332</name>
</gene>
<evidence type="ECO:0000256" key="4">
    <source>
        <dbReference type="ARBA" id="ARBA00022801"/>
    </source>
</evidence>
<keyword evidence="4" id="KW-0378">Hydrolase</keyword>
<dbReference type="Proteomes" id="UP000298653">
    <property type="component" value="Chromosome"/>
</dbReference>
<dbReference type="SUPFAM" id="SSF144091">
    <property type="entry name" value="Rhomboid-like"/>
    <property type="match status" value="1"/>
</dbReference>
<dbReference type="InterPro" id="IPR035952">
    <property type="entry name" value="Rhomboid-like_sf"/>
</dbReference>
<dbReference type="EMBL" id="CP040058">
    <property type="protein sequence ID" value="QCP36786.1"/>
    <property type="molecule type" value="Genomic_DNA"/>
</dbReference>
<reference evidence="9 10" key="1">
    <citation type="submission" date="2019-05" db="EMBL/GenBank/DDBJ databases">
        <title>Complete genome sequencing of Anaerostipes rhamnosivorans.</title>
        <authorList>
            <person name="Bui T.P.N."/>
            <person name="de Vos W.M."/>
        </authorList>
    </citation>
    <scope>NUCLEOTIDE SEQUENCE [LARGE SCALE GENOMIC DNA]</scope>
    <source>
        <strain evidence="9 10">1y2</strain>
    </source>
</reference>
<evidence type="ECO:0000256" key="7">
    <source>
        <dbReference type="SAM" id="Phobius"/>
    </source>
</evidence>
<evidence type="ECO:0000256" key="2">
    <source>
        <dbReference type="ARBA" id="ARBA00009045"/>
    </source>
</evidence>
<dbReference type="RefSeq" id="WP_137329957.1">
    <property type="nucleotide sequence ID" value="NZ_CP040058.1"/>
</dbReference>
<keyword evidence="6 7" id="KW-0472">Membrane</keyword>
<comment type="similarity">
    <text evidence="2">Belongs to the peptidase S54 family.</text>
</comment>
<dbReference type="PANTHER" id="PTHR43731:SF14">
    <property type="entry name" value="PRESENILIN-ASSOCIATED RHOMBOID-LIKE PROTEIN, MITOCHONDRIAL"/>
    <property type="match status" value="1"/>
</dbReference>
<dbReference type="PANTHER" id="PTHR43731">
    <property type="entry name" value="RHOMBOID PROTEASE"/>
    <property type="match status" value="1"/>
</dbReference>
<evidence type="ECO:0000256" key="1">
    <source>
        <dbReference type="ARBA" id="ARBA00004141"/>
    </source>
</evidence>